<sequence>MGLSSGILHDLTLDISLTATQYGTYWYHAHVLEPQVTIRTKNRNWVDLLLQLCEIRNSPAIQTRHVMHKQPNKGFIIGVGPGLFNWSSSEEANTEHPEFFQLENPLMRDTSLINGPNGPTWMIVRYQVVYPGRFLFHCHIHTHMVNGMAVSLLDGIDVRPRVPESEHQSPRPWTHSWGNARLD</sequence>
<evidence type="ECO:0000256" key="5">
    <source>
        <dbReference type="SAM" id="MobiDB-lite"/>
    </source>
</evidence>
<feature type="domain" description="Plastocyanin-like" evidence="6">
    <location>
        <begin position="34"/>
        <end position="154"/>
    </location>
</feature>
<dbReference type="InterPro" id="IPR011706">
    <property type="entry name" value="Cu-oxidase_C"/>
</dbReference>
<dbReference type="PROSITE" id="PS00080">
    <property type="entry name" value="MULTICOPPER_OXIDASE2"/>
    <property type="match status" value="1"/>
</dbReference>
<dbReference type="InterPro" id="IPR033138">
    <property type="entry name" value="Cu_oxidase_CS"/>
</dbReference>
<evidence type="ECO:0000313" key="8">
    <source>
        <dbReference type="Proteomes" id="UP001153461"/>
    </source>
</evidence>
<organism evidence="7 8">
    <name type="scientific">Penicillium nalgiovense</name>
    <dbReference type="NCBI Taxonomy" id="60175"/>
    <lineage>
        <taxon>Eukaryota</taxon>
        <taxon>Fungi</taxon>
        <taxon>Dikarya</taxon>
        <taxon>Ascomycota</taxon>
        <taxon>Pezizomycotina</taxon>
        <taxon>Eurotiomycetes</taxon>
        <taxon>Eurotiomycetidae</taxon>
        <taxon>Eurotiales</taxon>
        <taxon>Aspergillaceae</taxon>
        <taxon>Penicillium</taxon>
    </lineage>
</organism>
<evidence type="ECO:0000256" key="3">
    <source>
        <dbReference type="ARBA" id="ARBA00023002"/>
    </source>
</evidence>
<keyword evidence="3" id="KW-0560">Oxidoreductase</keyword>
<evidence type="ECO:0000259" key="6">
    <source>
        <dbReference type="Pfam" id="PF07731"/>
    </source>
</evidence>
<feature type="region of interest" description="Disordered" evidence="5">
    <location>
        <begin position="162"/>
        <end position="183"/>
    </location>
</feature>
<dbReference type="Proteomes" id="UP001153461">
    <property type="component" value="Unassembled WGS sequence"/>
</dbReference>
<dbReference type="InterPro" id="IPR008972">
    <property type="entry name" value="Cupredoxin"/>
</dbReference>
<proteinExistence type="inferred from homology"/>
<comment type="caution">
    <text evidence="7">The sequence shown here is derived from an EMBL/GenBank/DDBJ whole genome shotgun (WGS) entry which is preliminary data.</text>
</comment>
<keyword evidence="4" id="KW-0325">Glycoprotein</keyword>
<keyword evidence="2" id="KW-0479">Metal-binding</keyword>
<evidence type="ECO:0000256" key="2">
    <source>
        <dbReference type="ARBA" id="ARBA00022723"/>
    </source>
</evidence>
<dbReference type="Pfam" id="PF07731">
    <property type="entry name" value="Cu-oxidase_2"/>
    <property type="match status" value="1"/>
</dbReference>
<evidence type="ECO:0000313" key="7">
    <source>
        <dbReference type="EMBL" id="CAG8099702.1"/>
    </source>
</evidence>
<gene>
    <name evidence="7" type="ORF">PNAL_LOCUS4653</name>
</gene>
<evidence type="ECO:0000256" key="1">
    <source>
        <dbReference type="ARBA" id="ARBA00010609"/>
    </source>
</evidence>
<name>A0A9W4HRC4_PENNA</name>
<dbReference type="InterPro" id="IPR045087">
    <property type="entry name" value="Cu-oxidase_fam"/>
</dbReference>
<dbReference type="PROSITE" id="PS00079">
    <property type="entry name" value="MULTICOPPER_OXIDASE1"/>
    <property type="match status" value="1"/>
</dbReference>
<dbReference type="InterPro" id="IPR002355">
    <property type="entry name" value="Cu_oxidase_Cu_BS"/>
</dbReference>
<dbReference type="PANTHER" id="PTHR11709:SF488">
    <property type="entry name" value="LACCASE-RELATED"/>
    <property type="match status" value="1"/>
</dbReference>
<evidence type="ECO:0000256" key="4">
    <source>
        <dbReference type="ARBA" id="ARBA00023180"/>
    </source>
</evidence>
<accession>A0A9W4HRC4</accession>
<dbReference type="EMBL" id="CAJVNV010000188">
    <property type="protein sequence ID" value="CAG8099702.1"/>
    <property type="molecule type" value="Genomic_DNA"/>
</dbReference>
<dbReference type="SUPFAM" id="SSF49503">
    <property type="entry name" value="Cupredoxins"/>
    <property type="match status" value="1"/>
</dbReference>
<dbReference type="GO" id="GO:0005507">
    <property type="term" value="F:copper ion binding"/>
    <property type="evidence" value="ECO:0007669"/>
    <property type="project" value="InterPro"/>
</dbReference>
<reference evidence="7" key="1">
    <citation type="submission" date="2021-07" db="EMBL/GenBank/DDBJ databases">
        <authorList>
            <person name="Branca A.L. A."/>
        </authorList>
    </citation>
    <scope>NUCLEOTIDE SEQUENCE</scope>
</reference>
<dbReference type="GO" id="GO:0016491">
    <property type="term" value="F:oxidoreductase activity"/>
    <property type="evidence" value="ECO:0007669"/>
    <property type="project" value="UniProtKB-KW"/>
</dbReference>
<dbReference type="Gene3D" id="2.60.40.420">
    <property type="entry name" value="Cupredoxins - blue copper proteins"/>
    <property type="match status" value="1"/>
</dbReference>
<dbReference type="OrthoDB" id="407146at2759"/>
<comment type="similarity">
    <text evidence="1">Belongs to the multicopper oxidase family.</text>
</comment>
<protein>
    <recommendedName>
        <fullName evidence="6">Plastocyanin-like domain-containing protein</fullName>
    </recommendedName>
</protein>
<dbReference type="PANTHER" id="PTHR11709">
    <property type="entry name" value="MULTI-COPPER OXIDASE"/>
    <property type="match status" value="1"/>
</dbReference>
<dbReference type="AlphaFoldDB" id="A0A9W4HRC4"/>